<keyword evidence="5 7" id="KW-0720">Serine protease</keyword>
<evidence type="ECO:0000259" key="13">
    <source>
        <dbReference type="Pfam" id="PF17766"/>
    </source>
</evidence>
<evidence type="ECO:0000256" key="1">
    <source>
        <dbReference type="ARBA" id="ARBA00011073"/>
    </source>
</evidence>
<feature type="chain" id="PRO_5047315747" evidence="9">
    <location>
        <begin position="28"/>
        <end position="769"/>
    </location>
</feature>
<evidence type="ECO:0000256" key="5">
    <source>
        <dbReference type="ARBA" id="ARBA00022825"/>
    </source>
</evidence>
<dbReference type="InterPro" id="IPR010259">
    <property type="entry name" value="S8pro/Inhibitor_I9"/>
</dbReference>
<dbReference type="PANTHER" id="PTHR10795">
    <property type="entry name" value="PROPROTEIN CONVERTASE SUBTILISIN/KEXIN"/>
    <property type="match status" value="1"/>
</dbReference>
<feature type="domain" description="PA" evidence="11">
    <location>
        <begin position="379"/>
        <end position="461"/>
    </location>
</feature>
<evidence type="ECO:0000256" key="8">
    <source>
        <dbReference type="SAM" id="MobiDB-lite"/>
    </source>
</evidence>
<dbReference type="InterPro" id="IPR041469">
    <property type="entry name" value="Subtilisin-like_FN3"/>
</dbReference>
<gene>
    <name evidence="15" type="primary">LOC113692063</name>
</gene>
<reference evidence="15" key="2">
    <citation type="submission" date="2025-08" db="UniProtKB">
        <authorList>
            <consortium name="RefSeq"/>
        </authorList>
    </citation>
    <scope>IDENTIFICATION</scope>
    <source>
        <tissue evidence="15">Leaves</tissue>
    </source>
</reference>
<feature type="region of interest" description="Disordered" evidence="8">
    <location>
        <begin position="202"/>
        <end position="229"/>
    </location>
</feature>
<dbReference type="OrthoDB" id="206201at2759"/>
<proteinExistence type="inferred from homology"/>
<evidence type="ECO:0000256" key="6">
    <source>
        <dbReference type="PIRSR" id="PIRSR615500-1"/>
    </source>
</evidence>
<dbReference type="Gene3D" id="3.30.70.80">
    <property type="entry name" value="Peptidase S8 propeptide/proteinase inhibitor I9"/>
    <property type="match status" value="1"/>
</dbReference>
<evidence type="ECO:0000259" key="12">
    <source>
        <dbReference type="Pfam" id="PF05922"/>
    </source>
</evidence>
<dbReference type="Gene3D" id="3.40.50.200">
    <property type="entry name" value="Peptidase S8/S53 domain"/>
    <property type="match status" value="1"/>
</dbReference>
<feature type="signal peptide" evidence="9">
    <location>
        <begin position="1"/>
        <end position="27"/>
    </location>
</feature>
<dbReference type="Gene3D" id="3.50.30.30">
    <property type="match status" value="1"/>
</dbReference>
<reference evidence="14" key="1">
    <citation type="journal article" date="2025" name="Foods">
        <title>Unveiling the Microbial Signatures of Arabica Coffee Cherries: Insights into Ripeness Specific Diversity, Functional Traits, and Implications for Quality and Safety.</title>
        <authorList>
            <consortium name="RefSeq"/>
            <person name="Tenea G.N."/>
            <person name="Cifuentes V."/>
            <person name="Reyes P."/>
            <person name="Cevallos-Vallejos M."/>
        </authorList>
    </citation>
    <scope>NUCLEOTIDE SEQUENCE [LARGE SCALE GENOMIC DNA]</scope>
</reference>
<protein>
    <submittedName>
        <fullName evidence="15">Subtilisin-like protease SBT1.8</fullName>
    </submittedName>
</protein>
<feature type="active site" description="Charge relay system" evidence="6 7">
    <location>
        <position position="219"/>
    </location>
</feature>
<dbReference type="PROSITE" id="PS51892">
    <property type="entry name" value="SUBTILASE"/>
    <property type="match status" value="1"/>
</dbReference>
<feature type="compositionally biased region" description="Basic and acidic residues" evidence="8">
    <location>
        <begin position="205"/>
        <end position="220"/>
    </location>
</feature>
<dbReference type="SUPFAM" id="SSF54897">
    <property type="entry name" value="Protease propeptides/inhibitors"/>
    <property type="match status" value="1"/>
</dbReference>
<evidence type="ECO:0000256" key="3">
    <source>
        <dbReference type="ARBA" id="ARBA00022729"/>
    </source>
</evidence>
<organism evidence="14 15">
    <name type="scientific">Coffea arabica</name>
    <name type="common">Arabian coffee</name>
    <dbReference type="NCBI Taxonomy" id="13443"/>
    <lineage>
        <taxon>Eukaryota</taxon>
        <taxon>Viridiplantae</taxon>
        <taxon>Streptophyta</taxon>
        <taxon>Embryophyta</taxon>
        <taxon>Tracheophyta</taxon>
        <taxon>Spermatophyta</taxon>
        <taxon>Magnoliopsida</taxon>
        <taxon>eudicotyledons</taxon>
        <taxon>Gunneridae</taxon>
        <taxon>Pentapetalae</taxon>
        <taxon>asterids</taxon>
        <taxon>lamiids</taxon>
        <taxon>Gentianales</taxon>
        <taxon>Rubiaceae</taxon>
        <taxon>Ixoroideae</taxon>
        <taxon>Gardenieae complex</taxon>
        <taxon>Bertiereae - Coffeeae clade</taxon>
        <taxon>Coffeeae</taxon>
        <taxon>Coffea</taxon>
    </lineage>
</organism>
<dbReference type="RefSeq" id="XP_027066204.2">
    <property type="nucleotide sequence ID" value="XM_027210403.2"/>
</dbReference>
<dbReference type="PROSITE" id="PS00138">
    <property type="entry name" value="SUBTILASE_SER"/>
    <property type="match status" value="1"/>
</dbReference>
<dbReference type="Pfam" id="PF02225">
    <property type="entry name" value="PA"/>
    <property type="match status" value="1"/>
</dbReference>
<keyword evidence="2 7" id="KW-0645">Protease</keyword>
<evidence type="ECO:0000256" key="7">
    <source>
        <dbReference type="PROSITE-ProRule" id="PRU01240"/>
    </source>
</evidence>
<dbReference type="Gene3D" id="2.60.40.2310">
    <property type="match status" value="1"/>
</dbReference>
<dbReference type="InterPro" id="IPR015500">
    <property type="entry name" value="Peptidase_S8_subtilisin-rel"/>
</dbReference>
<evidence type="ECO:0000259" key="10">
    <source>
        <dbReference type="Pfam" id="PF00082"/>
    </source>
</evidence>
<feature type="active site" description="Charge relay system" evidence="6 7">
    <location>
        <position position="146"/>
    </location>
</feature>
<dbReference type="GO" id="GO:0005576">
    <property type="term" value="C:extracellular region"/>
    <property type="evidence" value="ECO:0007669"/>
    <property type="project" value="UniProtKB-SubCell"/>
</dbReference>
<keyword evidence="14" id="KW-1185">Reference proteome</keyword>
<dbReference type="Proteomes" id="UP001652660">
    <property type="component" value="Chromosome 6c"/>
</dbReference>
<dbReference type="InterPro" id="IPR034197">
    <property type="entry name" value="Peptidases_S8_3"/>
</dbReference>
<dbReference type="GO" id="GO:0004252">
    <property type="term" value="F:serine-type endopeptidase activity"/>
    <property type="evidence" value="ECO:0007669"/>
    <property type="project" value="UniProtKB-UniRule"/>
</dbReference>
<dbReference type="Pfam" id="PF05922">
    <property type="entry name" value="Inhibitor_I9"/>
    <property type="match status" value="1"/>
</dbReference>
<dbReference type="InterPro" id="IPR036852">
    <property type="entry name" value="Peptidase_S8/S53_dom_sf"/>
</dbReference>
<dbReference type="AlphaFoldDB" id="A0A6P6SK24"/>
<evidence type="ECO:0000259" key="11">
    <source>
        <dbReference type="Pfam" id="PF02225"/>
    </source>
</evidence>
<dbReference type="GeneID" id="113692063"/>
<dbReference type="CDD" id="cd04852">
    <property type="entry name" value="Peptidases_S8_3"/>
    <property type="match status" value="1"/>
</dbReference>
<feature type="domain" description="Subtilisin-like protease fibronectin type-III" evidence="13">
    <location>
        <begin position="663"/>
        <end position="759"/>
    </location>
</feature>
<feature type="domain" description="Peptidase S8/S53" evidence="10">
    <location>
        <begin position="138"/>
        <end position="586"/>
    </location>
</feature>
<dbReference type="InterPro" id="IPR023828">
    <property type="entry name" value="Peptidase_S8_Ser-AS"/>
</dbReference>
<dbReference type="InterPro" id="IPR000209">
    <property type="entry name" value="Peptidase_S8/S53_dom"/>
</dbReference>
<keyword evidence="4 7" id="KW-0378">Hydrolase</keyword>
<dbReference type="SUPFAM" id="SSF52743">
    <property type="entry name" value="Subtilisin-like"/>
    <property type="match status" value="1"/>
</dbReference>
<evidence type="ECO:0000256" key="2">
    <source>
        <dbReference type="ARBA" id="ARBA00022670"/>
    </source>
</evidence>
<dbReference type="InterPro" id="IPR003137">
    <property type="entry name" value="PA_domain"/>
</dbReference>
<accession>A0A6P6SK24</accession>
<evidence type="ECO:0000256" key="9">
    <source>
        <dbReference type="SAM" id="SignalP"/>
    </source>
</evidence>
<dbReference type="InterPro" id="IPR045051">
    <property type="entry name" value="SBT"/>
</dbReference>
<dbReference type="GO" id="GO:0006508">
    <property type="term" value="P:proteolysis"/>
    <property type="evidence" value="ECO:0007669"/>
    <property type="project" value="UniProtKB-KW"/>
</dbReference>
<evidence type="ECO:0000313" key="14">
    <source>
        <dbReference type="Proteomes" id="UP001652660"/>
    </source>
</evidence>
<dbReference type="Pfam" id="PF17766">
    <property type="entry name" value="fn3_6"/>
    <property type="match status" value="1"/>
</dbReference>
<dbReference type="GO" id="GO:0048731">
    <property type="term" value="P:system development"/>
    <property type="evidence" value="ECO:0007669"/>
    <property type="project" value="UniProtKB-ARBA"/>
</dbReference>
<keyword evidence="3 9" id="KW-0732">Signal</keyword>
<sequence length="769" mass="81294">MGGSAIWSSCIAALLLQSCLLITPTSAKKTYLVQMKHHQKPPSYSTHTDWYSDRLQSLTASSRPDSIVYSYTTAYHGFAASLDPEEAESLRQSDEVLGVYEDAVYQLHTTRSPEFLGLGSELGLWAGHTPQELNQASQDVIIGVLDTGVWPESKSFSDAGLPDVPSRWRGQCESAVDFNPKVHCNKKLIGARFFSRGYHMAAGEKPSRETESPRDHDGHGTHTSSTAAGSAVGNASLLGYASGTARGMAVHARVATYKVCWTSGCFGSDILAGMERAILDGVDVLSLSLGGGSGPYYRDTIAIGAFSAMEKGILVSCSAGNSGPAKASLANLAPWIMTVGAGTIDRDFPAYAVLGSGQKFAGVSLYSGKGMGRKSVGLVYNRGNNVSSNLCMPGSLDPSQVTGKVVLCDRGVNARVEKGGVVRDAGGIGMILANTEASGEELVADSHLLPAVAVGRKVGDVIREYVKSNSNPTAALSFGGTVVNVKPSPVVAAFTSRGPNMVTPQILKPDVIGPGVNILAAWSEAVGPTGLQKDTRKTLFNIMSGTSMSCPHISGLAALLKAAHPDWSPSAIKSALMTTAYNKDNTNSPLRDAADATISTPLAHGAGHVDPHKAISPGLVYDATPDDYVAFLCSLNYAPEQIQSIVKRPNVTCSRKFKDPGHLNYPSFSILFDSTRVVRYTRELTNVGAAASIYQSTIEAPSTVAVTVKPSKLVFKSVGEKQRYTVTFVSKKGVSPMTKDAFGSIAWTNAEHQVRSPVAFSWTQSGGLQ</sequence>
<evidence type="ECO:0000256" key="4">
    <source>
        <dbReference type="ARBA" id="ARBA00022801"/>
    </source>
</evidence>
<dbReference type="PRINTS" id="PR00723">
    <property type="entry name" value="SUBTILISIN"/>
</dbReference>
<name>A0A6P6SK24_COFAR</name>
<dbReference type="Pfam" id="PF00082">
    <property type="entry name" value="Peptidase_S8"/>
    <property type="match status" value="1"/>
</dbReference>
<comment type="similarity">
    <text evidence="1 7">Belongs to the peptidase S8 family.</text>
</comment>
<dbReference type="InterPro" id="IPR037045">
    <property type="entry name" value="S8pro/Inhibitor_I9_sf"/>
</dbReference>
<evidence type="ECO:0000313" key="15">
    <source>
        <dbReference type="RefSeq" id="XP_027066204.2"/>
    </source>
</evidence>
<feature type="active site" description="Charge relay system" evidence="6 7">
    <location>
        <position position="547"/>
    </location>
</feature>
<feature type="domain" description="Inhibitor I9" evidence="12">
    <location>
        <begin position="30"/>
        <end position="108"/>
    </location>
</feature>
<dbReference type="CDD" id="cd02120">
    <property type="entry name" value="PA_subtilisin_like"/>
    <property type="match status" value="1"/>
</dbReference>